<feature type="transmembrane region" description="Helical" evidence="6">
    <location>
        <begin position="44"/>
        <end position="61"/>
    </location>
</feature>
<dbReference type="SUPFAM" id="SSF103481">
    <property type="entry name" value="Multidrug resistance efflux transporter EmrE"/>
    <property type="match status" value="2"/>
</dbReference>
<keyword evidence="4 6" id="KW-1133">Transmembrane helix</keyword>
<evidence type="ECO:0000313" key="9">
    <source>
        <dbReference type="EMBL" id="GFP99298.1"/>
    </source>
</evidence>
<feature type="transmembrane region" description="Helical" evidence="6">
    <location>
        <begin position="278"/>
        <end position="298"/>
    </location>
</feature>
<dbReference type="OrthoDB" id="906942at2759"/>
<evidence type="ECO:0000256" key="1">
    <source>
        <dbReference type="ARBA" id="ARBA00004141"/>
    </source>
</evidence>
<dbReference type="InterPro" id="IPR000620">
    <property type="entry name" value="EamA_dom"/>
</dbReference>
<dbReference type="EMBL" id="BMAC01000565">
    <property type="protein sequence ID" value="GFP99298.1"/>
    <property type="molecule type" value="Genomic_DNA"/>
</dbReference>
<feature type="domain" description="EamA" evidence="8">
    <location>
        <begin position="182"/>
        <end position="321"/>
    </location>
</feature>
<feature type="compositionally biased region" description="Polar residues" evidence="7">
    <location>
        <begin position="333"/>
        <end position="350"/>
    </location>
</feature>
<proteinExistence type="inferred from homology"/>
<protein>
    <recommendedName>
        <fullName evidence="6">WAT1-related protein</fullName>
    </recommendedName>
</protein>
<comment type="caution">
    <text evidence="9">The sequence shown here is derived from an EMBL/GenBank/DDBJ whole genome shotgun (WGS) entry which is preliminary data.</text>
</comment>
<dbReference type="GO" id="GO:0022857">
    <property type="term" value="F:transmembrane transporter activity"/>
    <property type="evidence" value="ECO:0007669"/>
    <property type="project" value="InterPro"/>
</dbReference>
<sequence>MDSKVVQKVKPYLGVIFLQFGSAGFGIVAKAALNQGSSNFTFSVYRNAIAAALFIPFAFFLERKIRPTMTFSIFWKILLLSLFDPVIGQNMFYAGMKYSSATFASAMCNLIPALTFVLAWILRIEKVNLKSVRSHAKIMGTLVTVGGAMIMTLIVGPVIGLPWTHKSQDGKSASTNAEDPVKGAIMIATGCLGYSLFYTLQAITLKSYPAGLSLTAMVCSLGAFIGTIVTFLAERGNTSVWALGWDAKLLAYVYGGVISSGITYYLSGVIMKEKGPVFVTAFNPLSMVIVAIMSSFIFAEQMTVGKVTGATVIVIGLYLVIWGKNKDQKGIDTRQQQQQSKAVTNPSTNIDDFKTDLANGSQTITGPDAV</sequence>
<feature type="transmembrane region" description="Helical" evidence="6">
    <location>
        <begin position="304"/>
        <end position="322"/>
    </location>
</feature>
<evidence type="ECO:0000259" key="8">
    <source>
        <dbReference type="Pfam" id="PF00892"/>
    </source>
</evidence>
<dbReference type="PANTHER" id="PTHR31218">
    <property type="entry name" value="WAT1-RELATED PROTEIN"/>
    <property type="match status" value="1"/>
</dbReference>
<gene>
    <name evidence="9" type="ORF">PHJA_002073900</name>
</gene>
<dbReference type="GO" id="GO:0016020">
    <property type="term" value="C:membrane"/>
    <property type="evidence" value="ECO:0007669"/>
    <property type="project" value="UniProtKB-SubCell"/>
</dbReference>
<reference evidence="9" key="1">
    <citation type="submission" date="2020-07" db="EMBL/GenBank/DDBJ databases">
        <title>Ethylene signaling mediates host invasion by parasitic plants.</title>
        <authorList>
            <person name="Yoshida S."/>
        </authorList>
    </citation>
    <scope>NUCLEOTIDE SEQUENCE</scope>
    <source>
        <strain evidence="9">Okayama</strain>
    </source>
</reference>
<feature type="transmembrane region" description="Helical" evidence="6">
    <location>
        <begin position="212"/>
        <end position="233"/>
    </location>
</feature>
<keyword evidence="3 6" id="KW-0812">Transmembrane</keyword>
<dbReference type="Pfam" id="PF00892">
    <property type="entry name" value="EamA"/>
    <property type="match status" value="2"/>
</dbReference>
<feature type="transmembrane region" description="Helical" evidence="6">
    <location>
        <begin position="183"/>
        <end position="200"/>
    </location>
</feature>
<evidence type="ECO:0000256" key="7">
    <source>
        <dbReference type="SAM" id="MobiDB-lite"/>
    </source>
</evidence>
<feature type="transmembrane region" description="Helical" evidence="6">
    <location>
        <begin position="101"/>
        <end position="122"/>
    </location>
</feature>
<feature type="transmembrane region" description="Helical" evidence="6">
    <location>
        <begin position="142"/>
        <end position="163"/>
    </location>
</feature>
<evidence type="ECO:0000256" key="4">
    <source>
        <dbReference type="ARBA" id="ARBA00022989"/>
    </source>
</evidence>
<evidence type="ECO:0000256" key="3">
    <source>
        <dbReference type="ARBA" id="ARBA00022692"/>
    </source>
</evidence>
<organism evidence="9 10">
    <name type="scientific">Phtheirospermum japonicum</name>
    <dbReference type="NCBI Taxonomy" id="374723"/>
    <lineage>
        <taxon>Eukaryota</taxon>
        <taxon>Viridiplantae</taxon>
        <taxon>Streptophyta</taxon>
        <taxon>Embryophyta</taxon>
        <taxon>Tracheophyta</taxon>
        <taxon>Spermatophyta</taxon>
        <taxon>Magnoliopsida</taxon>
        <taxon>eudicotyledons</taxon>
        <taxon>Gunneridae</taxon>
        <taxon>Pentapetalae</taxon>
        <taxon>asterids</taxon>
        <taxon>lamiids</taxon>
        <taxon>Lamiales</taxon>
        <taxon>Orobanchaceae</taxon>
        <taxon>Orobanchaceae incertae sedis</taxon>
        <taxon>Phtheirospermum</taxon>
    </lineage>
</organism>
<dbReference type="InterPro" id="IPR030184">
    <property type="entry name" value="WAT1-related"/>
</dbReference>
<accession>A0A830CP84</accession>
<comment type="similarity">
    <text evidence="2 6">Belongs to the drug/metabolite transporter (DMT) superfamily. Plant drug/metabolite exporter (P-DME) (TC 2.A.7.4) family.</text>
</comment>
<keyword evidence="10" id="KW-1185">Reference proteome</keyword>
<dbReference type="InterPro" id="IPR037185">
    <property type="entry name" value="EmrE-like"/>
</dbReference>
<name>A0A830CP84_9LAMI</name>
<feature type="transmembrane region" description="Helical" evidence="6">
    <location>
        <begin position="73"/>
        <end position="95"/>
    </location>
</feature>
<keyword evidence="5 6" id="KW-0472">Membrane</keyword>
<dbReference type="Proteomes" id="UP000653305">
    <property type="component" value="Unassembled WGS sequence"/>
</dbReference>
<evidence type="ECO:0000256" key="6">
    <source>
        <dbReference type="RuleBase" id="RU363077"/>
    </source>
</evidence>
<evidence type="ECO:0000313" key="10">
    <source>
        <dbReference type="Proteomes" id="UP000653305"/>
    </source>
</evidence>
<evidence type="ECO:0000256" key="2">
    <source>
        <dbReference type="ARBA" id="ARBA00007635"/>
    </source>
</evidence>
<comment type="subcellular location">
    <subcellularLocation>
        <location evidence="1 6">Membrane</location>
        <topology evidence="1 6">Multi-pass membrane protein</topology>
    </subcellularLocation>
</comment>
<feature type="transmembrane region" description="Helical" evidence="6">
    <location>
        <begin position="12"/>
        <end position="32"/>
    </location>
</feature>
<feature type="transmembrane region" description="Helical" evidence="6">
    <location>
        <begin position="249"/>
        <end position="266"/>
    </location>
</feature>
<dbReference type="AlphaFoldDB" id="A0A830CP84"/>
<feature type="domain" description="EamA" evidence="8">
    <location>
        <begin position="12"/>
        <end position="151"/>
    </location>
</feature>
<feature type="region of interest" description="Disordered" evidence="7">
    <location>
        <begin position="332"/>
        <end position="351"/>
    </location>
</feature>
<evidence type="ECO:0000256" key="5">
    <source>
        <dbReference type="ARBA" id="ARBA00023136"/>
    </source>
</evidence>